<comment type="subcellular location">
    <subcellularLocation>
        <location evidence="1">Secreted</location>
    </subcellularLocation>
</comment>
<keyword evidence="6" id="KW-1185">Reference proteome</keyword>
<dbReference type="InterPro" id="IPR019960">
    <property type="entry name" value="T1SS_VCA0849"/>
</dbReference>
<dbReference type="InterPro" id="IPR011049">
    <property type="entry name" value="Serralysin-like_metalloprot_C"/>
</dbReference>
<evidence type="ECO:0000313" key="6">
    <source>
        <dbReference type="Proteomes" id="UP000628086"/>
    </source>
</evidence>
<evidence type="ECO:0000256" key="3">
    <source>
        <dbReference type="ARBA" id="ARBA00022837"/>
    </source>
</evidence>
<proteinExistence type="predicted"/>
<gene>
    <name evidence="5" type="ORF">HU747_11255</name>
</gene>
<keyword evidence="2" id="KW-0964">Secreted</keyword>
<dbReference type="InterPro" id="IPR050557">
    <property type="entry name" value="RTX_toxin/Mannuronan_C5-epim"/>
</dbReference>
<keyword evidence="3" id="KW-0106">Calcium</keyword>
<evidence type="ECO:0000313" key="5">
    <source>
        <dbReference type="EMBL" id="MBC3476178.1"/>
    </source>
</evidence>
<dbReference type="EMBL" id="JABWRS010000007">
    <property type="protein sequence ID" value="MBC3476178.1"/>
    <property type="molecule type" value="Genomic_DNA"/>
</dbReference>
<dbReference type="SUPFAM" id="SSF51120">
    <property type="entry name" value="beta-Roll"/>
    <property type="match status" value="1"/>
</dbReference>
<organism evidence="5 6">
    <name type="scientific">Pseudomonas taiwanensis</name>
    <dbReference type="NCBI Taxonomy" id="470150"/>
    <lineage>
        <taxon>Bacteria</taxon>
        <taxon>Pseudomonadati</taxon>
        <taxon>Pseudomonadota</taxon>
        <taxon>Gammaproteobacteria</taxon>
        <taxon>Pseudomonadales</taxon>
        <taxon>Pseudomonadaceae</taxon>
        <taxon>Pseudomonas</taxon>
    </lineage>
</organism>
<evidence type="ECO:0000256" key="2">
    <source>
        <dbReference type="ARBA" id="ARBA00022525"/>
    </source>
</evidence>
<dbReference type="Gene3D" id="2.150.10.10">
    <property type="entry name" value="Serralysin-like metalloprotease, C-terminal"/>
    <property type="match status" value="2"/>
</dbReference>
<protein>
    <submittedName>
        <fullName evidence="5">Type I secretion C-terminal target domain-containing protein</fullName>
    </submittedName>
</protein>
<dbReference type="PRINTS" id="PR00313">
    <property type="entry name" value="CABNDNGRPT"/>
</dbReference>
<comment type="caution">
    <text evidence="5">The sequence shown here is derived from an EMBL/GenBank/DDBJ whole genome shotgun (WGS) entry which is preliminary data.</text>
</comment>
<reference evidence="5 6" key="1">
    <citation type="journal article" date="2020" name="Microorganisms">
        <title>Reliable Identification of Environmental Pseudomonas Isolates Using the rpoD Gene.</title>
        <authorList>
            <consortium name="The Broad Institute Genome Sequencing Platform"/>
            <person name="Girard L."/>
            <person name="Lood C."/>
            <person name="Rokni-Zadeh H."/>
            <person name="van Noort V."/>
            <person name="Lavigne R."/>
            <person name="De Mot R."/>
        </authorList>
    </citation>
    <scope>NUCLEOTIDE SEQUENCE [LARGE SCALE GENOMIC DNA]</scope>
    <source>
        <strain evidence="5 6">RW7P2</strain>
    </source>
</reference>
<dbReference type="RefSeq" id="WP_023379131.1">
    <property type="nucleotide sequence ID" value="NZ_JABWRR010000031.1"/>
</dbReference>
<name>A0ABR6V6R1_9PSED</name>
<dbReference type="Proteomes" id="UP000628086">
    <property type="component" value="Unassembled WGS sequence"/>
</dbReference>
<feature type="region of interest" description="Disordered" evidence="4">
    <location>
        <begin position="35"/>
        <end position="57"/>
    </location>
</feature>
<feature type="region of interest" description="Disordered" evidence="4">
    <location>
        <begin position="1"/>
        <end position="21"/>
    </location>
</feature>
<dbReference type="NCBIfam" id="TIGR03661">
    <property type="entry name" value="T1SS_VCA0849"/>
    <property type="match status" value="1"/>
</dbReference>
<dbReference type="PANTHER" id="PTHR38340">
    <property type="entry name" value="S-LAYER PROTEIN"/>
    <property type="match status" value="1"/>
</dbReference>
<feature type="compositionally biased region" description="Polar residues" evidence="4">
    <location>
        <begin position="1"/>
        <end position="12"/>
    </location>
</feature>
<evidence type="ECO:0000256" key="4">
    <source>
        <dbReference type="SAM" id="MobiDB-lite"/>
    </source>
</evidence>
<dbReference type="Pfam" id="PF00353">
    <property type="entry name" value="HemolysinCabind"/>
    <property type="match status" value="3"/>
</dbReference>
<sequence>MTQSNDLNNHTDSVLVGGKGNDRLVGGDDADVILGKGGDDELEGGDGPDVLRGGKGSDVIDGGKGHDYLHGGKDDDVLIGDTGNDVIFGGQGDDAIEGGPGTDILSGGRGADLFVFAKLVDMGVGQKRDIITDFNGAEGDRVDLRGLAQSSGLESLTYIGSEAFTDKGQIRFENEILSGSIHGPQVDFEIQLVGVKTFTADDLLL</sequence>
<accession>A0ABR6V6R1</accession>
<dbReference type="PANTHER" id="PTHR38340:SF1">
    <property type="entry name" value="S-LAYER PROTEIN"/>
    <property type="match status" value="1"/>
</dbReference>
<evidence type="ECO:0000256" key="1">
    <source>
        <dbReference type="ARBA" id="ARBA00004613"/>
    </source>
</evidence>
<dbReference type="InterPro" id="IPR018511">
    <property type="entry name" value="Hemolysin-typ_Ca-bd_CS"/>
</dbReference>
<dbReference type="InterPro" id="IPR001343">
    <property type="entry name" value="Hemolysn_Ca-bd"/>
</dbReference>
<dbReference type="PROSITE" id="PS00330">
    <property type="entry name" value="HEMOLYSIN_CALCIUM"/>
    <property type="match status" value="4"/>
</dbReference>